<dbReference type="Proteomes" id="UP000075920">
    <property type="component" value="Unassembled WGS sequence"/>
</dbReference>
<dbReference type="AlphaFoldDB" id="A0A182WQ43"/>
<evidence type="ECO:0000313" key="1">
    <source>
        <dbReference type="EnsemblMetazoa" id="AMIN014775-PA"/>
    </source>
</evidence>
<protein>
    <submittedName>
        <fullName evidence="1">Uncharacterized protein</fullName>
    </submittedName>
</protein>
<reference evidence="1" key="2">
    <citation type="submission" date="2020-05" db="UniProtKB">
        <authorList>
            <consortium name="EnsemblMetazoa"/>
        </authorList>
    </citation>
    <scope>IDENTIFICATION</scope>
    <source>
        <strain evidence="1">MINIMUS1</strain>
    </source>
</reference>
<dbReference type="EnsemblMetazoa" id="AMIN014775-RA">
    <property type="protein sequence ID" value="AMIN014775-PA"/>
    <property type="gene ID" value="AMIN014775"/>
</dbReference>
<organism evidence="1 2">
    <name type="scientific">Anopheles minimus</name>
    <dbReference type="NCBI Taxonomy" id="112268"/>
    <lineage>
        <taxon>Eukaryota</taxon>
        <taxon>Metazoa</taxon>
        <taxon>Ecdysozoa</taxon>
        <taxon>Arthropoda</taxon>
        <taxon>Hexapoda</taxon>
        <taxon>Insecta</taxon>
        <taxon>Pterygota</taxon>
        <taxon>Neoptera</taxon>
        <taxon>Endopterygota</taxon>
        <taxon>Diptera</taxon>
        <taxon>Nematocera</taxon>
        <taxon>Culicoidea</taxon>
        <taxon>Culicidae</taxon>
        <taxon>Anophelinae</taxon>
        <taxon>Anopheles</taxon>
    </lineage>
</organism>
<name>A0A182WQ43_9DIPT</name>
<sequence length="67" mass="7454">VNREGCVFRAIVVICASLEIKNKGTERREALEVGSILTSRSPTHTTKKKCARVNRIDRKTRTTIGIA</sequence>
<dbReference type="VEuPathDB" id="VectorBase:AMIN014775"/>
<evidence type="ECO:0000313" key="2">
    <source>
        <dbReference type="Proteomes" id="UP000075920"/>
    </source>
</evidence>
<proteinExistence type="predicted"/>
<keyword evidence="2" id="KW-1185">Reference proteome</keyword>
<reference evidence="2" key="1">
    <citation type="submission" date="2013-03" db="EMBL/GenBank/DDBJ databases">
        <title>The Genome Sequence of Anopheles minimus MINIMUS1.</title>
        <authorList>
            <consortium name="The Broad Institute Genomics Platform"/>
            <person name="Neafsey D.E."/>
            <person name="Walton C."/>
            <person name="Walker B."/>
            <person name="Young S.K."/>
            <person name="Zeng Q."/>
            <person name="Gargeya S."/>
            <person name="Fitzgerald M."/>
            <person name="Haas B."/>
            <person name="Abouelleil A."/>
            <person name="Allen A.W."/>
            <person name="Alvarado L."/>
            <person name="Arachchi H.M."/>
            <person name="Berlin A.M."/>
            <person name="Chapman S.B."/>
            <person name="Gainer-Dewar J."/>
            <person name="Goldberg J."/>
            <person name="Griggs A."/>
            <person name="Gujja S."/>
            <person name="Hansen M."/>
            <person name="Howarth C."/>
            <person name="Imamovic A."/>
            <person name="Ireland A."/>
            <person name="Larimer J."/>
            <person name="McCowan C."/>
            <person name="Murphy C."/>
            <person name="Pearson M."/>
            <person name="Poon T.W."/>
            <person name="Priest M."/>
            <person name="Roberts A."/>
            <person name="Saif S."/>
            <person name="Shea T."/>
            <person name="Sisk P."/>
            <person name="Sykes S."/>
            <person name="Wortman J."/>
            <person name="Nusbaum C."/>
            <person name="Birren B."/>
        </authorList>
    </citation>
    <scope>NUCLEOTIDE SEQUENCE [LARGE SCALE GENOMIC DNA]</scope>
    <source>
        <strain evidence="2">MINIMUS1</strain>
    </source>
</reference>
<accession>A0A182WQ43</accession>